<protein>
    <submittedName>
        <fullName evidence="2">Uncharacterized protein</fullName>
    </submittedName>
</protein>
<keyword evidence="3" id="KW-1185">Reference proteome</keyword>
<evidence type="ECO:0000313" key="2">
    <source>
        <dbReference type="EMBL" id="EPC09208.1"/>
    </source>
</evidence>
<dbReference type="AlphaFoldDB" id="S2LQC7"/>
<proteinExistence type="predicted"/>
<evidence type="ECO:0000313" key="1">
    <source>
        <dbReference type="EMBL" id="EPC09002.1"/>
    </source>
</evidence>
<dbReference type="PATRIC" id="fig|457404.5.peg.3192"/>
<dbReference type="HOGENOM" id="CLU_2990200_0_0_0"/>
<dbReference type="Proteomes" id="UP000003233">
    <property type="component" value="Unassembled WGS sequence"/>
</dbReference>
<accession>S2LQC7</accession>
<gene>
    <name evidence="2" type="ORF">HMPREF0402_04071</name>
    <name evidence="1" type="ORF">HMPREF0402_04267</name>
</gene>
<name>S2LQC7_9FUSO</name>
<comment type="caution">
    <text evidence="2">The sequence shown here is derived from an EMBL/GenBank/DDBJ whole genome shotgun (WGS) entry which is preliminary data.</text>
</comment>
<organism evidence="2 3">
    <name type="scientific">Fusobacterium ulcerans 12-1B</name>
    <dbReference type="NCBI Taxonomy" id="457404"/>
    <lineage>
        <taxon>Bacteria</taxon>
        <taxon>Fusobacteriati</taxon>
        <taxon>Fusobacteriota</taxon>
        <taxon>Fusobacteriia</taxon>
        <taxon>Fusobacteriales</taxon>
        <taxon>Fusobacteriaceae</taxon>
        <taxon>Fusobacterium</taxon>
    </lineage>
</organism>
<dbReference type="EMBL" id="AGWJ02000030">
    <property type="protein sequence ID" value="EPC09002.1"/>
    <property type="molecule type" value="Genomic_DNA"/>
</dbReference>
<sequence length="57" mass="6563">MKYDLEEAKEILKLLFLSNENAEPFSLSISKVNPCSKELAAAFIDYIITEIEEIKRI</sequence>
<dbReference type="EMBL" id="AGWJ02000001">
    <property type="protein sequence ID" value="EPC09208.1"/>
    <property type="molecule type" value="Genomic_DNA"/>
</dbReference>
<dbReference type="RefSeq" id="WP_008698624.1">
    <property type="nucleotide sequence ID" value="NZ_KE161007.1"/>
</dbReference>
<evidence type="ECO:0000313" key="3">
    <source>
        <dbReference type="Proteomes" id="UP000003233"/>
    </source>
</evidence>
<reference evidence="2 3" key="1">
    <citation type="submission" date="2012-07" db="EMBL/GenBank/DDBJ databases">
        <title>The Genome Sequence of Fusobacterium ulcerans 12_1B.</title>
        <authorList>
            <consortium name="The Broad Institute Genome Sequencing Platform"/>
            <person name="Earl A."/>
            <person name="Ward D."/>
            <person name="Feldgarden M."/>
            <person name="Gevers D."/>
            <person name="Strauss J."/>
            <person name="Ambrose C.E."/>
            <person name="Allen-Vercoe E."/>
            <person name="Walker B."/>
            <person name="Young S.K."/>
            <person name="Zeng Q."/>
            <person name="Gargeya S."/>
            <person name="Fitzgerald M."/>
            <person name="Haas B."/>
            <person name="Abouelleil A."/>
            <person name="Alvarado L."/>
            <person name="Arachchi H.M."/>
            <person name="Berlin A.M."/>
            <person name="Chapman S.B."/>
            <person name="Goldberg J."/>
            <person name="Griggs A."/>
            <person name="Gujja S."/>
            <person name="Hansen M."/>
            <person name="Howarth C."/>
            <person name="Imamovic A."/>
            <person name="Larimer J."/>
            <person name="McCowen C."/>
            <person name="Montmayeur A."/>
            <person name="Murphy C."/>
            <person name="Neiman D."/>
            <person name="Pearson M."/>
            <person name="Priest M."/>
            <person name="Roberts A."/>
            <person name="Saif S."/>
            <person name="Shea T."/>
            <person name="Sisk P."/>
            <person name="Sykes S."/>
            <person name="Wortman J."/>
            <person name="Nusbaum C."/>
            <person name="Birren B."/>
        </authorList>
    </citation>
    <scope>NUCLEOTIDE SEQUENCE [LARGE SCALE GENOMIC DNA]</scope>
    <source>
        <strain evidence="2 3">12_1B</strain>
    </source>
</reference>